<feature type="region of interest" description="Disordered" evidence="1">
    <location>
        <begin position="1"/>
        <end position="25"/>
    </location>
</feature>
<keyword evidence="3" id="KW-1185">Reference proteome</keyword>
<name>A0A166S1F8_9AGAM</name>
<feature type="compositionally biased region" description="Polar residues" evidence="1">
    <location>
        <begin position="431"/>
        <end position="443"/>
    </location>
</feature>
<organism evidence="2 3">
    <name type="scientific">Athelia psychrophila</name>
    <dbReference type="NCBI Taxonomy" id="1759441"/>
    <lineage>
        <taxon>Eukaryota</taxon>
        <taxon>Fungi</taxon>
        <taxon>Dikarya</taxon>
        <taxon>Basidiomycota</taxon>
        <taxon>Agaricomycotina</taxon>
        <taxon>Agaricomycetes</taxon>
        <taxon>Agaricomycetidae</taxon>
        <taxon>Atheliales</taxon>
        <taxon>Atheliaceae</taxon>
        <taxon>Athelia</taxon>
    </lineage>
</organism>
<protein>
    <submittedName>
        <fullName evidence="2">Uncharacterized protein</fullName>
    </submittedName>
</protein>
<dbReference type="OrthoDB" id="3270428at2759"/>
<feature type="compositionally biased region" description="Polar residues" evidence="1">
    <location>
        <begin position="382"/>
        <end position="392"/>
    </location>
</feature>
<evidence type="ECO:0000313" key="2">
    <source>
        <dbReference type="EMBL" id="KZP28911.1"/>
    </source>
</evidence>
<feature type="compositionally biased region" description="Polar residues" evidence="1">
    <location>
        <begin position="363"/>
        <end position="375"/>
    </location>
</feature>
<reference evidence="2 3" key="1">
    <citation type="journal article" date="2016" name="Mol. Biol. Evol.">
        <title>Comparative Genomics of Early-Diverging Mushroom-Forming Fungi Provides Insights into the Origins of Lignocellulose Decay Capabilities.</title>
        <authorList>
            <person name="Nagy L.G."/>
            <person name="Riley R."/>
            <person name="Tritt A."/>
            <person name="Adam C."/>
            <person name="Daum C."/>
            <person name="Floudas D."/>
            <person name="Sun H."/>
            <person name="Yadav J.S."/>
            <person name="Pangilinan J."/>
            <person name="Larsson K.H."/>
            <person name="Matsuura K."/>
            <person name="Barry K."/>
            <person name="Labutti K."/>
            <person name="Kuo R."/>
            <person name="Ohm R.A."/>
            <person name="Bhattacharya S.S."/>
            <person name="Shirouzu T."/>
            <person name="Yoshinaga Y."/>
            <person name="Martin F.M."/>
            <person name="Grigoriev I.V."/>
            <person name="Hibbett D.S."/>
        </authorList>
    </citation>
    <scope>NUCLEOTIDE SEQUENCE [LARGE SCALE GENOMIC DNA]</scope>
    <source>
        <strain evidence="2 3">CBS 109695</strain>
    </source>
</reference>
<feature type="region of interest" description="Disordered" evidence="1">
    <location>
        <begin position="424"/>
        <end position="443"/>
    </location>
</feature>
<dbReference type="AlphaFoldDB" id="A0A166S1F8"/>
<feature type="region of interest" description="Disordered" evidence="1">
    <location>
        <begin position="363"/>
        <end position="413"/>
    </location>
</feature>
<evidence type="ECO:0000256" key="1">
    <source>
        <dbReference type="SAM" id="MobiDB-lite"/>
    </source>
</evidence>
<proteinExistence type="predicted"/>
<accession>A0A166S1F8</accession>
<dbReference type="Proteomes" id="UP000076532">
    <property type="component" value="Unassembled WGS sequence"/>
</dbReference>
<sequence>MPPATKAPSARASSTKAPSATRSRSDTSAAKKYIYLSNSVLAGQLDSGLGSPTPTFVSFQFERGVVPISSIQIPIDHPGFGHLHKFLAEYKDMLKFTLVEGWAAVDDLRVVNGLLHTRRDRLWEDHAANYNLEKTRLDALPDSKDPNHPKQTIPTCLDSNLAILESRLELILAVTYGMSLQMYISGQRAVYESEWRYQWDTMQYKCYVTAKELISTQVLLERHVNLSRNRAVDFSPDTLNVWALDRYDYCILARALLGYNKALQKSKAIKQQYLEAVNEAAQIQYEVNNIVATKSNFPEFFKDRAAREPRRAVCDSFLFVPIAGALASSEPCSEHLKNFGLVEHTGEQEKLINLNARNVMLQQASATEKPTQSVTKPLPATRESTLPGQTNDGSDDESLQVPGETPHQPRATRTTLANIITPSIGSLDAAPSNSGPQEFSNVPPTDALLLPDLVSEYKKQTCSEMQAVNQTRSYLIASVTFLASIGIKDHRVFGLATNGPKGGVLMAWWAAEDEKIYIIERDIHTFDISTPTGAVQFAIFLIRLRADNTKITERFRQLTMRNDELQKWTKTAQATDLQDETRFPEEIPSV</sequence>
<gene>
    <name evidence="2" type="ORF">FIBSPDRAFT_1039260</name>
</gene>
<dbReference type="EMBL" id="KV417501">
    <property type="protein sequence ID" value="KZP28911.1"/>
    <property type="molecule type" value="Genomic_DNA"/>
</dbReference>
<evidence type="ECO:0000313" key="3">
    <source>
        <dbReference type="Proteomes" id="UP000076532"/>
    </source>
</evidence>